<dbReference type="Pfam" id="PF02065">
    <property type="entry name" value="Melibiase"/>
    <property type="match status" value="1"/>
</dbReference>
<dbReference type="Pfam" id="PF16875">
    <property type="entry name" value="Glyco_hydro_36N"/>
    <property type="match status" value="1"/>
</dbReference>
<dbReference type="EC" id="3.2.1.22" evidence="2"/>
<evidence type="ECO:0000313" key="8">
    <source>
        <dbReference type="EMBL" id="CAE8595616.1"/>
    </source>
</evidence>
<dbReference type="PROSITE" id="PS00512">
    <property type="entry name" value="ALPHA_GALACTOSIDASE"/>
    <property type="match status" value="1"/>
</dbReference>
<dbReference type="CDD" id="cd14791">
    <property type="entry name" value="GH36"/>
    <property type="match status" value="1"/>
</dbReference>
<dbReference type="GO" id="GO:0004557">
    <property type="term" value="F:alpha-galactosidase activity"/>
    <property type="evidence" value="ECO:0007669"/>
    <property type="project" value="UniProtKB-EC"/>
</dbReference>
<evidence type="ECO:0000256" key="1">
    <source>
        <dbReference type="ARBA" id="ARBA00001255"/>
    </source>
</evidence>
<protein>
    <recommendedName>
        <fullName evidence="2">alpha-galactosidase</fullName>
        <ecNumber evidence="2">3.2.1.22</ecNumber>
    </recommendedName>
</protein>
<sequence>MPNSRTVPPSNLAMEDIFLDEDSPKLVEFDANFRTFHLQAGSSQYSFCVDQYGSLEHLYYGNWVGSGHDLTYLSESDPSLTFETAPAGAQFTAGELKRMVEGEENIDSRQLWMLSTHMKSERGGDWHMARVENLTWRLRHLWEGKKEEAPVTASSILKVLERSSVSFREDSAADKADSGTARQSKRVIGARERNQLETESRPGRQGYKCSKLLEVSEFGTGDFRTPSLSVSFRKDGSRLLPLVYKKHQVISGIVPSTSGLPLLGARNRTGAQTLVVDMVDTYTELKVQLLYTLFPDISAVSRRVIVRNSSRLGMGDVDLVKCMSGTFDFLTNDWHLVSLHGGWACERNITTRRLQEGMVQLGSNRGVSSHQMNPFCVLTAGPPCEDHGLCYGFLLLYSGNWLMEVEQTQTGHVRVNVGLSDTHFSWDLGTQQSFESPECICVFSDKGLGGVTSTFHRLINERLIAPRWRDLICPVLINTWEALYFNVEHENIMKLARPAKDVGVELLVMDDGWFVDRNDDTTSLGDWIEDKKKLPRGLNGLAKDLNAMGLKLGIWMEPEMVNKSSVLYQEHPEWVLHHPARVRSEGRNQLVLDLTRSDVQDYIIQSVSNVLGGANIEYLKWDMNRALTDAYSAALPPSQQGEVYHRYVLGLYRIFEAVTLKFPHVLFESCASGGGRFDAALLAWCPQAWCSDNSDAYSRTRIQMGTSMWAPVRCMGAHIAACPSHQTHRTFMMKTRFIVALWGTFGLELDLNKLSREELDEVKELVALRKRLSQLTLHGSFFRLPGFGYPGAAHANSAGIGDSNVYAWMFVAPEQDRAVVSALIFHRDTVGRFPSRLKLRGLRPNLSYDITEHVPTPVAQGVFNGMFQAGGPTFKHQRRLQLSGLVLMEVGVPVHFNFDGDSLLLELTANS</sequence>
<feature type="domain" description="Glycosyl hydrolase family 36 C-terminal" evidence="6">
    <location>
        <begin position="806"/>
        <end position="906"/>
    </location>
</feature>
<dbReference type="InterPro" id="IPR050985">
    <property type="entry name" value="Alpha-glycosidase_related"/>
</dbReference>
<name>A0A813EAH3_POLGL</name>
<dbReference type="InterPro" id="IPR013780">
    <property type="entry name" value="Glyco_hydro_b"/>
</dbReference>
<reference evidence="8" key="1">
    <citation type="submission" date="2021-02" db="EMBL/GenBank/DDBJ databases">
        <authorList>
            <person name="Dougan E. K."/>
            <person name="Rhodes N."/>
            <person name="Thang M."/>
            <person name="Chan C."/>
        </authorList>
    </citation>
    <scope>NUCLEOTIDE SEQUENCE</scope>
</reference>
<feature type="domain" description="Glycosyl hydrolase family 36 N-terminal" evidence="7">
    <location>
        <begin position="207"/>
        <end position="428"/>
    </location>
</feature>
<dbReference type="Gene3D" id="2.70.98.60">
    <property type="entry name" value="alpha-galactosidase from lactobacil brevis"/>
    <property type="match status" value="2"/>
</dbReference>
<dbReference type="InterPro" id="IPR000111">
    <property type="entry name" value="Glyco_hydro_27/36_CS"/>
</dbReference>
<evidence type="ECO:0000256" key="3">
    <source>
        <dbReference type="ARBA" id="ARBA00022801"/>
    </source>
</evidence>
<keyword evidence="4" id="KW-0326">Glycosidase</keyword>
<dbReference type="GO" id="GO:0016052">
    <property type="term" value="P:carbohydrate catabolic process"/>
    <property type="evidence" value="ECO:0007669"/>
    <property type="project" value="InterPro"/>
</dbReference>
<dbReference type="PRINTS" id="PR00743">
    <property type="entry name" value="GLHYDRLASE36"/>
</dbReference>
<evidence type="ECO:0000256" key="4">
    <source>
        <dbReference type="ARBA" id="ARBA00023295"/>
    </source>
</evidence>
<evidence type="ECO:0000313" key="9">
    <source>
        <dbReference type="Proteomes" id="UP000654075"/>
    </source>
</evidence>
<feature type="region of interest" description="Disordered" evidence="5">
    <location>
        <begin position="170"/>
        <end position="203"/>
    </location>
</feature>
<evidence type="ECO:0000259" key="7">
    <source>
        <dbReference type="Pfam" id="PF16875"/>
    </source>
</evidence>
<dbReference type="Gene3D" id="3.20.20.70">
    <property type="entry name" value="Aldolase class I"/>
    <property type="match status" value="1"/>
</dbReference>
<evidence type="ECO:0000256" key="5">
    <source>
        <dbReference type="SAM" id="MobiDB-lite"/>
    </source>
</evidence>
<dbReference type="InterPro" id="IPR031704">
    <property type="entry name" value="Glyco_hydro_36_N"/>
</dbReference>
<dbReference type="Pfam" id="PF16874">
    <property type="entry name" value="Glyco_hydro_36C"/>
    <property type="match status" value="1"/>
</dbReference>
<dbReference type="Gene3D" id="2.60.40.1180">
    <property type="entry name" value="Golgi alpha-mannosidase II"/>
    <property type="match status" value="1"/>
</dbReference>
<dbReference type="PANTHER" id="PTHR43053:SF3">
    <property type="entry name" value="ALPHA-GALACTOSIDASE C-RELATED"/>
    <property type="match status" value="1"/>
</dbReference>
<dbReference type="OrthoDB" id="5795902at2759"/>
<dbReference type="InterPro" id="IPR002252">
    <property type="entry name" value="Glyco_hydro_36"/>
</dbReference>
<dbReference type="PANTHER" id="PTHR43053">
    <property type="entry name" value="GLYCOSIDASE FAMILY 31"/>
    <property type="match status" value="1"/>
</dbReference>
<organism evidence="8 9">
    <name type="scientific">Polarella glacialis</name>
    <name type="common">Dinoflagellate</name>
    <dbReference type="NCBI Taxonomy" id="89957"/>
    <lineage>
        <taxon>Eukaryota</taxon>
        <taxon>Sar</taxon>
        <taxon>Alveolata</taxon>
        <taxon>Dinophyceae</taxon>
        <taxon>Suessiales</taxon>
        <taxon>Suessiaceae</taxon>
        <taxon>Polarella</taxon>
    </lineage>
</organism>
<dbReference type="InterPro" id="IPR017853">
    <property type="entry name" value="GH"/>
</dbReference>
<accession>A0A813EAH3</accession>
<dbReference type="FunFam" id="3.20.20.70:FF:000118">
    <property type="entry name" value="Alpha-galactosidase"/>
    <property type="match status" value="1"/>
</dbReference>
<dbReference type="OMA" id="PVHVYWG"/>
<dbReference type="InterPro" id="IPR038417">
    <property type="entry name" value="Alpga-gal_N_sf"/>
</dbReference>
<keyword evidence="9" id="KW-1185">Reference proteome</keyword>
<dbReference type="InterPro" id="IPR013785">
    <property type="entry name" value="Aldolase_TIM"/>
</dbReference>
<evidence type="ECO:0000259" key="6">
    <source>
        <dbReference type="Pfam" id="PF16874"/>
    </source>
</evidence>
<keyword evidence="3" id="KW-0378">Hydrolase</keyword>
<dbReference type="Proteomes" id="UP000654075">
    <property type="component" value="Unassembled WGS sequence"/>
</dbReference>
<dbReference type="SUPFAM" id="SSF51445">
    <property type="entry name" value="(Trans)glycosidases"/>
    <property type="match status" value="1"/>
</dbReference>
<proteinExistence type="predicted"/>
<gene>
    <name evidence="8" type="ORF">PGLA1383_LOCUS14125</name>
</gene>
<comment type="catalytic activity">
    <reaction evidence="1">
        <text>Hydrolysis of terminal, non-reducing alpha-D-galactose residues in alpha-D-galactosides, including galactose oligosaccharides, galactomannans and galactolipids.</text>
        <dbReference type="EC" id="3.2.1.22"/>
    </reaction>
</comment>
<dbReference type="EMBL" id="CAJNNV010007959">
    <property type="protein sequence ID" value="CAE8595616.1"/>
    <property type="molecule type" value="Genomic_DNA"/>
</dbReference>
<evidence type="ECO:0000256" key="2">
    <source>
        <dbReference type="ARBA" id="ARBA00012755"/>
    </source>
</evidence>
<comment type="caution">
    <text evidence="8">The sequence shown here is derived from an EMBL/GenBank/DDBJ whole genome shotgun (WGS) entry which is preliminary data.</text>
</comment>
<dbReference type="AlphaFoldDB" id="A0A813EAH3"/>
<feature type="compositionally biased region" description="Basic and acidic residues" evidence="5">
    <location>
        <begin position="189"/>
        <end position="202"/>
    </location>
</feature>
<dbReference type="InterPro" id="IPR031705">
    <property type="entry name" value="Glyco_hydro_36_C"/>
</dbReference>